<dbReference type="KEGG" id="abe:ARB_03764"/>
<evidence type="ECO:0008006" key="6">
    <source>
        <dbReference type="Google" id="ProtNLM"/>
    </source>
</evidence>
<dbReference type="Gene3D" id="3.40.710.10">
    <property type="entry name" value="DD-peptidase/beta-lactamase superfamily"/>
    <property type="match status" value="1"/>
</dbReference>
<accession>D4B5M4</accession>
<evidence type="ECO:0000313" key="4">
    <source>
        <dbReference type="EMBL" id="EFE29363.1"/>
    </source>
</evidence>
<dbReference type="PANTHER" id="PTHR46825">
    <property type="entry name" value="D-ALANYL-D-ALANINE-CARBOXYPEPTIDASE/ENDOPEPTIDASE AMPH"/>
    <property type="match status" value="1"/>
</dbReference>
<evidence type="ECO:0000259" key="2">
    <source>
        <dbReference type="Pfam" id="PF00144"/>
    </source>
</evidence>
<feature type="domain" description="Beta-lactamase-related" evidence="2">
    <location>
        <begin position="11"/>
        <end position="340"/>
    </location>
</feature>
<dbReference type="SUPFAM" id="SSF56601">
    <property type="entry name" value="beta-lactamase/transpeptidase-like"/>
    <property type="match status" value="1"/>
</dbReference>
<keyword evidence="5" id="KW-1185">Reference proteome</keyword>
<organism evidence="4 5">
    <name type="scientific">Arthroderma benhamiae (strain ATCC MYA-4681 / CBS 112371)</name>
    <name type="common">Trichophyton mentagrophytes</name>
    <dbReference type="NCBI Taxonomy" id="663331"/>
    <lineage>
        <taxon>Eukaryota</taxon>
        <taxon>Fungi</taxon>
        <taxon>Dikarya</taxon>
        <taxon>Ascomycota</taxon>
        <taxon>Pezizomycotina</taxon>
        <taxon>Eurotiomycetes</taxon>
        <taxon>Eurotiomycetidae</taxon>
        <taxon>Onygenales</taxon>
        <taxon>Arthrodermataceae</taxon>
        <taxon>Trichophyton</taxon>
    </lineage>
</organism>
<dbReference type="InterPro" id="IPR021860">
    <property type="entry name" value="Peptidase_S12_Pab87-rel_C"/>
</dbReference>
<evidence type="ECO:0000259" key="3">
    <source>
        <dbReference type="Pfam" id="PF11954"/>
    </source>
</evidence>
<dbReference type="OrthoDB" id="4171070at2759"/>
<gene>
    <name evidence="4" type="ORF">ARB_03764</name>
</gene>
<name>D4B5M4_ARTBC</name>
<dbReference type="RefSeq" id="XP_003010003.1">
    <property type="nucleotide sequence ID" value="XM_003009957.1"/>
</dbReference>
<dbReference type="InterPro" id="IPR012338">
    <property type="entry name" value="Beta-lactam/transpept-like"/>
</dbReference>
<feature type="domain" description="Peptidase S12 Pab87-related C-terminal" evidence="3">
    <location>
        <begin position="415"/>
        <end position="508"/>
    </location>
</feature>
<dbReference type="AlphaFoldDB" id="D4B5M4"/>
<dbReference type="HOGENOM" id="CLU_020027_14_1_1"/>
<sequence length="524" mass="59012">MDLFRRSQFSDYIKKALCSHKIPGISISIVQDRTIASGAFGKSSLDPSTNFTPDTLVGIGSISKSLTAAAVTLLVQDNVNYPQVQYDTLMSSLLPDDFVMSGENHRDVTVEDILTHQTGMPTHEFSVFGPSAEQPDDPRSITRNLRNLPTIGANRSGFVYSNTMYTVASYLVEHVTGDSFADFLEKRIFLPLKMESTSVQPWRALAKTKGQNISVGYLWDKNAKTFKSSPFLDRPESQGAGQLITTASDHAKWIKAMINREGPITEDVYNLLTKKRVLEDASKDQYSENPSFYGLGWQIQDYSGYTIVSHEGGEAGSSCDNFFVPGLKFGAFIFCNADHAHNVISLVKYRLLDQAILERQGGLACINGKLQPSFEPDWGLDFDTDDPDDLYDDDIQTEEELIQELCPDINGLRSQPQEIPLDSYTGLYWNQGYRGIKVENRGDQLFIDCTDRTTPFTLAFKHIREQVKYIVYVTEVHGNDIFPIKAEFVLDNNNRATKLGLQLEQTMNGYIWFIRRSLYIDTVY</sequence>
<dbReference type="InterPro" id="IPR050491">
    <property type="entry name" value="AmpC-like"/>
</dbReference>
<dbReference type="Proteomes" id="UP000008866">
    <property type="component" value="Unassembled WGS sequence"/>
</dbReference>
<dbReference type="eggNOG" id="ENOG502SJ69">
    <property type="taxonomic scope" value="Eukaryota"/>
</dbReference>
<protein>
    <recommendedName>
        <fullName evidence="6">Beta-lactamase-related domain-containing protein</fullName>
    </recommendedName>
</protein>
<proteinExistence type="inferred from homology"/>
<reference evidence="5" key="1">
    <citation type="journal article" date="2011" name="Genome Biol.">
        <title>Comparative and functional genomics provide insights into the pathogenicity of dermatophytic fungi.</title>
        <authorList>
            <person name="Burmester A."/>
            <person name="Shelest E."/>
            <person name="Gloeckner G."/>
            <person name="Heddergott C."/>
            <person name="Schindler S."/>
            <person name="Staib P."/>
            <person name="Heidel A."/>
            <person name="Felder M."/>
            <person name="Petzold A."/>
            <person name="Szafranski K."/>
            <person name="Feuermann M."/>
            <person name="Pedruzzi I."/>
            <person name="Priebe S."/>
            <person name="Groth M."/>
            <person name="Winkler R."/>
            <person name="Li W."/>
            <person name="Kniemeyer O."/>
            <person name="Schroeckh V."/>
            <person name="Hertweck C."/>
            <person name="Hube B."/>
            <person name="White T.C."/>
            <person name="Platzer M."/>
            <person name="Guthke R."/>
            <person name="Heitman J."/>
            <person name="Woestemeyer J."/>
            <person name="Zipfel P.F."/>
            <person name="Monod M."/>
            <person name="Brakhage A.A."/>
        </authorList>
    </citation>
    <scope>NUCLEOTIDE SEQUENCE [LARGE SCALE GENOMIC DNA]</scope>
    <source>
        <strain evidence="5">ATCC MYA-4681 / CBS 112371</strain>
    </source>
</reference>
<dbReference type="GeneID" id="9525355"/>
<evidence type="ECO:0000313" key="5">
    <source>
        <dbReference type="Proteomes" id="UP000008866"/>
    </source>
</evidence>
<evidence type="ECO:0000256" key="1">
    <source>
        <dbReference type="ARBA" id="ARBA00038215"/>
    </source>
</evidence>
<comment type="caution">
    <text evidence="4">The sequence shown here is derived from an EMBL/GenBank/DDBJ whole genome shotgun (WGS) entry which is preliminary data.</text>
</comment>
<dbReference type="OMA" id="NQGYRGI"/>
<dbReference type="PANTHER" id="PTHR46825:SF9">
    <property type="entry name" value="BETA-LACTAMASE-RELATED DOMAIN-CONTAINING PROTEIN"/>
    <property type="match status" value="1"/>
</dbReference>
<dbReference type="Pfam" id="PF00144">
    <property type="entry name" value="Beta-lactamase"/>
    <property type="match status" value="1"/>
</dbReference>
<dbReference type="InterPro" id="IPR001466">
    <property type="entry name" value="Beta-lactam-related"/>
</dbReference>
<comment type="similarity">
    <text evidence="1">Belongs to the peptidase S12 family.</text>
</comment>
<dbReference type="EMBL" id="ABSU01000044">
    <property type="protein sequence ID" value="EFE29363.1"/>
    <property type="molecule type" value="Genomic_DNA"/>
</dbReference>
<dbReference type="Pfam" id="PF11954">
    <property type="entry name" value="DUF3471"/>
    <property type="match status" value="1"/>
</dbReference>